<gene>
    <name evidence="1" type="ORF">Hypma_003928</name>
</gene>
<comment type="caution">
    <text evidence="1">The sequence shown here is derived from an EMBL/GenBank/DDBJ whole genome shotgun (WGS) entry which is preliminary data.</text>
</comment>
<sequence>MWGMWGNANTSAPDMISNVSIKTSGRIEGVDHYYKALSRAVLANSLSCAELPIVLPESQSEREAGRNLPCHSDGPLVNKMGTHPYFQSRFAKIQDLKRNYHRVSGESLRQLSADT</sequence>
<protein>
    <submittedName>
        <fullName evidence="1">Uncharacterized protein</fullName>
    </submittedName>
</protein>
<dbReference type="Proteomes" id="UP000076154">
    <property type="component" value="Unassembled WGS sequence"/>
</dbReference>
<dbReference type="InParanoid" id="A0A369J2U9"/>
<evidence type="ECO:0000313" key="1">
    <source>
        <dbReference type="EMBL" id="RDB15712.1"/>
    </source>
</evidence>
<dbReference type="EMBL" id="LUEZ02000143">
    <property type="protein sequence ID" value="RDB15712.1"/>
    <property type="molecule type" value="Genomic_DNA"/>
</dbReference>
<accession>A0A369J2U9</accession>
<proteinExistence type="predicted"/>
<organism evidence="1 2">
    <name type="scientific">Hypsizygus marmoreus</name>
    <name type="common">White beech mushroom</name>
    <name type="synonym">Agaricus marmoreus</name>
    <dbReference type="NCBI Taxonomy" id="39966"/>
    <lineage>
        <taxon>Eukaryota</taxon>
        <taxon>Fungi</taxon>
        <taxon>Dikarya</taxon>
        <taxon>Basidiomycota</taxon>
        <taxon>Agaricomycotina</taxon>
        <taxon>Agaricomycetes</taxon>
        <taxon>Agaricomycetidae</taxon>
        <taxon>Agaricales</taxon>
        <taxon>Tricholomatineae</taxon>
        <taxon>Lyophyllaceae</taxon>
        <taxon>Hypsizygus</taxon>
    </lineage>
</organism>
<reference evidence="1" key="1">
    <citation type="submission" date="2018-04" db="EMBL/GenBank/DDBJ databases">
        <title>Whole genome sequencing of Hypsizygus marmoreus.</title>
        <authorList>
            <person name="Choi I.-G."/>
            <person name="Min B."/>
            <person name="Kim J.-G."/>
            <person name="Kim S."/>
            <person name="Oh Y.-L."/>
            <person name="Kong W.-S."/>
            <person name="Park H."/>
            <person name="Jeong J."/>
            <person name="Song E.-S."/>
        </authorList>
    </citation>
    <scope>NUCLEOTIDE SEQUENCE [LARGE SCALE GENOMIC DNA]</scope>
    <source>
        <strain evidence="1">51987-8</strain>
    </source>
</reference>
<dbReference type="AlphaFoldDB" id="A0A369J2U9"/>
<name>A0A369J2U9_HYPMA</name>
<evidence type="ECO:0000313" key="2">
    <source>
        <dbReference type="Proteomes" id="UP000076154"/>
    </source>
</evidence>
<keyword evidence="2" id="KW-1185">Reference proteome</keyword>